<organism evidence="4 5">
    <name type="scientific">Methylomonas koyamae</name>
    <dbReference type="NCBI Taxonomy" id="702114"/>
    <lineage>
        <taxon>Bacteria</taxon>
        <taxon>Pseudomonadati</taxon>
        <taxon>Pseudomonadota</taxon>
        <taxon>Gammaproteobacteria</taxon>
        <taxon>Methylococcales</taxon>
        <taxon>Methylococcaceae</taxon>
        <taxon>Methylomonas</taxon>
    </lineage>
</organism>
<sequence length="212" mass="23680">MSLTHTLVKPPIAGFEGVNRYWDQENQIVAAKLMPGDYYVTSQDEMITTVLGSCVAACIRDCETGIGGMNHFMLPETSDSRLSARDEAVVGNALRYGNYAMEHLINTILQNGGKRKNLEVKLFGGGKIIASLSNVGARNVKFVLDYVDTEALKLVSHDLGDIYPRKVNFFPRSGRVRMKKIKDLHNQTIFLREKQYSYSIKDAPVEGSVELF</sequence>
<comment type="function">
    <text evidence="3">Probably deamidates glutamine residues to glutamate on methyl-accepting chemotaxis receptors (MCPs), playing an important role in chemotaxis.</text>
</comment>
<dbReference type="EMBL" id="LUUJ01000062">
    <property type="protein sequence ID" value="OAI18102.1"/>
    <property type="molecule type" value="Genomic_DNA"/>
</dbReference>
<accession>A0A177NJR2</accession>
<dbReference type="InterPro" id="IPR038592">
    <property type="entry name" value="CheD-like_sf"/>
</dbReference>
<dbReference type="InterPro" id="IPR011324">
    <property type="entry name" value="Cytotoxic_necrot_fac-like_cat"/>
</dbReference>
<dbReference type="Proteomes" id="UP000077857">
    <property type="component" value="Unassembled WGS sequence"/>
</dbReference>
<reference evidence="4 5" key="1">
    <citation type="submission" date="2016-03" db="EMBL/GenBank/DDBJ databases">
        <authorList>
            <person name="Ploux O."/>
        </authorList>
    </citation>
    <scope>NUCLEOTIDE SEQUENCE [LARGE SCALE GENOMIC DNA]</scope>
    <source>
        <strain evidence="4 5">R-45378</strain>
    </source>
</reference>
<gene>
    <name evidence="3" type="primary">cheD</name>
    <name evidence="4" type="ORF">A1507_10195</name>
</gene>
<evidence type="ECO:0000313" key="5">
    <source>
        <dbReference type="Proteomes" id="UP000077857"/>
    </source>
</evidence>
<dbReference type="NCBIfam" id="NF010013">
    <property type="entry name" value="PRK13487.1"/>
    <property type="match status" value="1"/>
</dbReference>
<dbReference type="Gene3D" id="3.30.1330.200">
    <property type="match status" value="1"/>
</dbReference>
<protein>
    <recommendedName>
        <fullName evidence="3">Probable chemoreceptor glutamine deamidase CheD</fullName>
        <ecNumber evidence="3">3.5.1.44</ecNumber>
    </recommendedName>
</protein>
<dbReference type="SUPFAM" id="SSF64438">
    <property type="entry name" value="CNF1/YfiH-like putative cysteine hydrolases"/>
    <property type="match status" value="1"/>
</dbReference>
<dbReference type="CDD" id="cd16352">
    <property type="entry name" value="CheD"/>
    <property type="match status" value="1"/>
</dbReference>
<dbReference type="RefSeq" id="WP_054760756.1">
    <property type="nucleotide sequence ID" value="NZ_AP019777.1"/>
</dbReference>
<comment type="caution">
    <text evidence="4">The sequence shown here is derived from an EMBL/GenBank/DDBJ whole genome shotgun (WGS) entry which is preliminary data.</text>
</comment>
<dbReference type="OrthoDB" id="9807202at2"/>
<dbReference type="Pfam" id="PF03975">
    <property type="entry name" value="CheD"/>
    <property type="match status" value="1"/>
</dbReference>
<dbReference type="PANTHER" id="PTHR35147">
    <property type="entry name" value="CHEMORECEPTOR GLUTAMINE DEAMIDASE CHED-RELATED"/>
    <property type="match status" value="1"/>
</dbReference>
<name>A0A177NJR2_9GAMM</name>
<dbReference type="HAMAP" id="MF_01440">
    <property type="entry name" value="CheD"/>
    <property type="match status" value="1"/>
</dbReference>
<dbReference type="EC" id="3.5.1.44" evidence="3"/>
<dbReference type="GO" id="GO:0050568">
    <property type="term" value="F:protein-glutamine glutaminase activity"/>
    <property type="evidence" value="ECO:0007669"/>
    <property type="project" value="UniProtKB-UniRule"/>
</dbReference>
<dbReference type="InterPro" id="IPR005659">
    <property type="entry name" value="Chemorcpt_Glu_NH3ase_CheD"/>
</dbReference>
<dbReference type="GO" id="GO:0006935">
    <property type="term" value="P:chemotaxis"/>
    <property type="evidence" value="ECO:0007669"/>
    <property type="project" value="UniProtKB-UniRule"/>
</dbReference>
<evidence type="ECO:0000313" key="4">
    <source>
        <dbReference type="EMBL" id="OAI18102.1"/>
    </source>
</evidence>
<dbReference type="PANTHER" id="PTHR35147:SF2">
    <property type="entry name" value="CHEMORECEPTOR GLUTAMINE DEAMIDASE CHED-RELATED"/>
    <property type="match status" value="1"/>
</dbReference>
<proteinExistence type="inferred from homology"/>
<keyword evidence="1 3" id="KW-0145">Chemotaxis</keyword>
<evidence type="ECO:0000256" key="2">
    <source>
        <dbReference type="ARBA" id="ARBA00022801"/>
    </source>
</evidence>
<dbReference type="AlphaFoldDB" id="A0A177NJR2"/>
<evidence type="ECO:0000256" key="1">
    <source>
        <dbReference type="ARBA" id="ARBA00022500"/>
    </source>
</evidence>
<evidence type="ECO:0000256" key="3">
    <source>
        <dbReference type="HAMAP-Rule" id="MF_01440"/>
    </source>
</evidence>
<keyword evidence="2 3" id="KW-0378">Hydrolase</keyword>
<comment type="catalytic activity">
    <reaction evidence="3">
        <text>L-glutaminyl-[protein] + H2O = L-glutamyl-[protein] + NH4(+)</text>
        <dbReference type="Rhea" id="RHEA:16441"/>
        <dbReference type="Rhea" id="RHEA-COMP:10207"/>
        <dbReference type="Rhea" id="RHEA-COMP:10208"/>
        <dbReference type="ChEBI" id="CHEBI:15377"/>
        <dbReference type="ChEBI" id="CHEBI:28938"/>
        <dbReference type="ChEBI" id="CHEBI:29973"/>
        <dbReference type="ChEBI" id="CHEBI:30011"/>
        <dbReference type="EC" id="3.5.1.44"/>
    </reaction>
</comment>
<comment type="similarity">
    <text evidence="3">Belongs to the CheD family.</text>
</comment>